<dbReference type="GO" id="GO:0005886">
    <property type="term" value="C:plasma membrane"/>
    <property type="evidence" value="ECO:0007669"/>
    <property type="project" value="UniProtKB-SubCell"/>
</dbReference>
<dbReference type="GO" id="GO:0006814">
    <property type="term" value="P:sodium ion transport"/>
    <property type="evidence" value="ECO:0007669"/>
    <property type="project" value="UniProtKB-KW"/>
</dbReference>
<dbReference type="HOGENOM" id="CLU_018808_11_1_1"/>
<dbReference type="PROSITE" id="PS50283">
    <property type="entry name" value="NA_SOLUT_SYMP_3"/>
    <property type="match status" value="1"/>
</dbReference>
<dbReference type="CDD" id="cd11492">
    <property type="entry name" value="SLC5sbd_NIS-SMVT"/>
    <property type="match status" value="1"/>
</dbReference>
<evidence type="ECO:0000256" key="10">
    <source>
        <dbReference type="ARBA" id="ARBA00023201"/>
    </source>
</evidence>
<evidence type="ECO:0000256" key="4">
    <source>
        <dbReference type="ARBA" id="ARBA00022475"/>
    </source>
</evidence>
<dbReference type="FunCoup" id="T1IEF0">
    <property type="interactions" value="41"/>
</dbReference>
<keyword evidence="4" id="KW-1003">Cell membrane</keyword>
<dbReference type="Pfam" id="PF00474">
    <property type="entry name" value="SSF"/>
    <property type="match status" value="1"/>
</dbReference>
<evidence type="ECO:0000256" key="11">
    <source>
        <dbReference type="RuleBase" id="RU362091"/>
    </source>
</evidence>
<evidence type="ECO:0000256" key="3">
    <source>
        <dbReference type="ARBA" id="ARBA00022448"/>
    </source>
</evidence>
<evidence type="ECO:0000256" key="9">
    <source>
        <dbReference type="ARBA" id="ARBA00023136"/>
    </source>
</evidence>
<dbReference type="Gene3D" id="1.20.1730.10">
    <property type="entry name" value="Sodium/glucose cotransporter"/>
    <property type="match status" value="1"/>
</dbReference>
<dbReference type="PANTHER" id="PTHR42985">
    <property type="entry name" value="SODIUM-COUPLED MONOCARBOXYLATE TRANSPORTER"/>
    <property type="match status" value="1"/>
</dbReference>
<evidence type="ECO:0000313" key="13">
    <source>
        <dbReference type="Proteomes" id="UP000015103"/>
    </source>
</evidence>
<keyword evidence="5" id="KW-0812">Transmembrane</keyword>
<evidence type="ECO:0000256" key="5">
    <source>
        <dbReference type="ARBA" id="ARBA00022692"/>
    </source>
</evidence>
<reference evidence="12" key="1">
    <citation type="submission" date="2015-05" db="UniProtKB">
        <authorList>
            <consortium name="EnsemblMetazoa"/>
        </authorList>
    </citation>
    <scope>IDENTIFICATION</scope>
</reference>
<dbReference type="VEuPathDB" id="VectorBase:RPRC014670"/>
<keyword evidence="10" id="KW-0739">Sodium transport</keyword>
<keyword evidence="13" id="KW-1185">Reference proteome</keyword>
<dbReference type="InterPro" id="IPR051163">
    <property type="entry name" value="Sodium:Solute_Symporter_SSF"/>
</dbReference>
<comment type="subcellular location">
    <subcellularLocation>
        <location evidence="1">Cell membrane</location>
        <topology evidence="1">Multi-pass membrane protein</topology>
    </subcellularLocation>
</comment>
<keyword evidence="6" id="KW-1133">Transmembrane helix</keyword>
<dbReference type="EMBL" id="ACPB03014081">
    <property type="status" value="NOT_ANNOTATED_CDS"/>
    <property type="molecule type" value="Genomic_DNA"/>
</dbReference>
<evidence type="ECO:0000313" key="12">
    <source>
        <dbReference type="EnsemblMetazoa" id="RPRC014670-PA"/>
    </source>
</evidence>
<dbReference type="eggNOG" id="KOG2349">
    <property type="taxonomic scope" value="Eukaryota"/>
</dbReference>
<dbReference type="GO" id="GO:0015293">
    <property type="term" value="F:symporter activity"/>
    <property type="evidence" value="ECO:0007669"/>
    <property type="project" value="TreeGrafter"/>
</dbReference>
<keyword evidence="9" id="KW-0472">Membrane</keyword>
<name>T1IEF0_RHOPR</name>
<organism evidence="12 13">
    <name type="scientific">Rhodnius prolixus</name>
    <name type="common">Triatomid bug</name>
    <dbReference type="NCBI Taxonomy" id="13249"/>
    <lineage>
        <taxon>Eukaryota</taxon>
        <taxon>Metazoa</taxon>
        <taxon>Ecdysozoa</taxon>
        <taxon>Arthropoda</taxon>
        <taxon>Hexapoda</taxon>
        <taxon>Insecta</taxon>
        <taxon>Pterygota</taxon>
        <taxon>Neoptera</taxon>
        <taxon>Paraneoptera</taxon>
        <taxon>Hemiptera</taxon>
        <taxon>Heteroptera</taxon>
        <taxon>Panheteroptera</taxon>
        <taxon>Cimicomorpha</taxon>
        <taxon>Reduviidae</taxon>
        <taxon>Triatominae</taxon>
        <taxon>Rhodnius</taxon>
    </lineage>
</organism>
<dbReference type="OMA" id="ERMGQVM"/>
<evidence type="ECO:0000256" key="7">
    <source>
        <dbReference type="ARBA" id="ARBA00023053"/>
    </source>
</evidence>
<evidence type="ECO:0000256" key="8">
    <source>
        <dbReference type="ARBA" id="ARBA00023065"/>
    </source>
</evidence>
<dbReference type="NCBIfam" id="TIGR00813">
    <property type="entry name" value="sss"/>
    <property type="match status" value="1"/>
</dbReference>
<dbReference type="Proteomes" id="UP000015103">
    <property type="component" value="Unassembled WGS sequence"/>
</dbReference>
<evidence type="ECO:0008006" key="14">
    <source>
        <dbReference type="Google" id="ProtNLM"/>
    </source>
</evidence>
<keyword evidence="7" id="KW-0915">Sodium</keyword>
<dbReference type="EnsemblMetazoa" id="RPRC014670-RA">
    <property type="protein sequence ID" value="RPRC014670-PA"/>
    <property type="gene ID" value="RPRC014670"/>
</dbReference>
<keyword evidence="3" id="KW-0813">Transport</keyword>
<comment type="similarity">
    <text evidence="2 11">Belongs to the sodium:solute symporter (SSF) (TC 2.A.21) family.</text>
</comment>
<protein>
    <recommendedName>
        <fullName evidence="14">Sodium/solute symporter</fullName>
    </recommendedName>
</protein>
<dbReference type="PANTHER" id="PTHR42985:SF21">
    <property type="entry name" value="SODIUM-DEPENDENT MULTIVITAMIN TRANSPORTER-LIKE PROTEIN"/>
    <property type="match status" value="1"/>
</dbReference>
<dbReference type="AlphaFoldDB" id="T1IEF0"/>
<accession>T1IEF0</accession>
<sequence>MQHYMFDWAEYSVFIMMLTLSALIGLYFGCFRSEQNSEFVYLLGGKSMTTIPIAVSLVSSYISAITLLGVPTEIYTNGTQFFLANVTNIIVGIVTAVIYLPVFYKLQLVSLYEYSLVLFSHSVRLIASFMNTVSLITFIPIVIYGPALAFNQVSGVPVHVISPIICLVCIFYTTLGGLKAVVWTDTLQGALMLMATAAIALIGLHKVGGLNNVIQAAKEGNRIEFFNFDPDPTARLSFWSLIFGLSFTWTAQLAVNPGVVQRFIALPTYRQAQWSIILMTIGVDVFAMLTMTIGMIMYAEYQTCDPLKAKVINRADQILPHFVLDVAGKIKGLPGLFFAGIVSAALSTMSTSLNTLAATIFKDFIVPYMQQKTIEDSASMILKLIVIVTGIICTLFILVIENLGHILEMASSFGGMTTGASLGIFTLGILFPRANNWGALGGGLVSMLLMSWIFIGNQVVTALGLINYPAKPTRIDGCTNLTAFEIHNITSMNAAAALNSTTNGDVFYLYKISVFHYGLISCLLVILVGMPISLLTGKNHQIPHHDLLSPLLHKWLPATQTEVSTSEVSLRRM</sequence>
<dbReference type="InParanoid" id="T1IEF0"/>
<proteinExistence type="inferred from homology"/>
<keyword evidence="8" id="KW-0406">Ion transport</keyword>
<evidence type="ECO:0000256" key="2">
    <source>
        <dbReference type="ARBA" id="ARBA00006434"/>
    </source>
</evidence>
<dbReference type="InterPro" id="IPR038377">
    <property type="entry name" value="Na/Glc_symporter_sf"/>
</dbReference>
<dbReference type="InterPro" id="IPR001734">
    <property type="entry name" value="Na/solute_symporter"/>
</dbReference>
<evidence type="ECO:0000256" key="6">
    <source>
        <dbReference type="ARBA" id="ARBA00022989"/>
    </source>
</evidence>
<evidence type="ECO:0000256" key="1">
    <source>
        <dbReference type="ARBA" id="ARBA00004651"/>
    </source>
</evidence>